<evidence type="ECO:0000256" key="1">
    <source>
        <dbReference type="ARBA" id="ARBA00004120"/>
    </source>
</evidence>
<name>A0ABM3MYF6_GALME</name>
<evidence type="ECO:0000313" key="10">
    <source>
        <dbReference type="RefSeq" id="XP_052756379.1"/>
    </source>
</evidence>
<dbReference type="InterPro" id="IPR022088">
    <property type="entry name" value="Intraflagellar_transp_cmplxB"/>
</dbReference>
<feature type="region of interest" description="Disordered" evidence="8">
    <location>
        <begin position="40"/>
        <end position="155"/>
    </location>
</feature>
<comment type="subcellular location">
    <subcellularLocation>
        <location evidence="1">Cytoplasm</location>
        <location evidence="1">Cytoskeleton</location>
        <location evidence="1">Cilium basal body</location>
    </subcellularLocation>
</comment>
<dbReference type="RefSeq" id="XP_052756379.1">
    <property type="nucleotide sequence ID" value="XM_052900419.1"/>
</dbReference>
<dbReference type="GeneID" id="116413708"/>
<evidence type="ECO:0000256" key="3">
    <source>
        <dbReference type="ARBA" id="ARBA00017206"/>
    </source>
</evidence>
<evidence type="ECO:0000256" key="8">
    <source>
        <dbReference type="SAM" id="MobiDB-lite"/>
    </source>
</evidence>
<evidence type="ECO:0000256" key="6">
    <source>
        <dbReference type="ARBA" id="ARBA00023212"/>
    </source>
</evidence>
<sequence length="407" mass="45049">MATSDKHCQTLSVNTARNEVDLEEYARVMYDETVVVNAREIESPSSEEEVEAVMSKFNPPVRHTARHDFDSDSETESEPDKFLDNASEHDRSPERNTSPPPEKMAEASRTVTRETKTGVRQSMRKAESSNSESDSADLEAEKPDPVAGSGRKRGGAGVVIPAEGAYDPKQFQDLKVPPEIENIFQYIMKYTPQKIDIEFKLQPFIPEYVPAVGDIDAFLKVSTPAANVRGGPLSENVLEHIDNLGLTVLDEPAAEQSDSALLHLQLRAISKTSSAKSTVLTKKIENAEKNAKAIDRWIKDVSELHLSKPAPTVTYTAKTPDIDTLMEEWPESMEETLNEVGFPPANLDCTLSQYVDLVCGIFDIPIVGNTLNARIQALHLLFSLYSAVKNSQLYAERQKEKEDNAAG</sequence>
<dbReference type="PANTHER" id="PTHR13376:SF0">
    <property type="entry name" value="INTRAFLAGELLAR TRANSPORT PROTEIN 46 HOMOLOG"/>
    <property type="match status" value="1"/>
</dbReference>
<keyword evidence="9" id="KW-1185">Reference proteome</keyword>
<evidence type="ECO:0000256" key="4">
    <source>
        <dbReference type="ARBA" id="ARBA00022490"/>
    </source>
</evidence>
<keyword evidence="4" id="KW-0963">Cytoplasm</keyword>
<evidence type="ECO:0000256" key="7">
    <source>
        <dbReference type="ARBA" id="ARBA00023273"/>
    </source>
</evidence>
<dbReference type="Pfam" id="PF12317">
    <property type="entry name" value="IFT46_B_C"/>
    <property type="match status" value="1"/>
</dbReference>
<proteinExistence type="inferred from homology"/>
<reference evidence="10" key="1">
    <citation type="submission" date="2025-08" db="UniProtKB">
        <authorList>
            <consortium name="RefSeq"/>
        </authorList>
    </citation>
    <scope>IDENTIFICATION</scope>
    <source>
        <tissue evidence="10">Whole larvae</tissue>
    </source>
</reference>
<keyword evidence="6" id="KW-0206">Cytoskeleton</keyword>
<organism evidence="9 10">
    <name type="scientific">Galleria mellonella</name>
    <name type="common">Greater wax moth</name>
    <dbReference type="NCBI Taxonomy" id="7137"/>
    <lineage>
        <taxon>Eukaryota</taxon>
        <taxon>Metazoa</taxon>
        <taxon>Ecdysozoa</taxon>
        <taxon>Arthropoda</taxon>
        <taxon>Hexapoda</taxon>
        <taxon>Insecta</taxon>
        <taxon>Pterygota</taxon>
        <taxon>Neoptera</taxon>
        <taxon>Endopterygota</taxon>
        <taxon>Lepidoptera</taxon>
        <taxon>Glossata</taxon>
        <taxon>Ditrysia</taxon>
        <taxon>Pyraloidea</taxon>
        <taxon>Pyralidae</taxon>
        <taxon>Galleriinae</taxon>
        <taxon>Galleria</taxon>
    </lineage>
</organism>
<gene>
    <name evidence="10" type="primary">LOC116413708</name>
</gene>
<dbReference type="PANTHER" id="PTHR13376">
    <property type="entry name" value="INTRAFLAGELLAR TRANSPORT PROTEIN 46 HOMOLOG"/>
    <property type="match status" value="1"/>
</dbReference>
<dbReference type="Proteomes" id="UP001652740">
    <property type="component" value="Unplaced"/>
</dbReference>
<comment type="similarity">
    <text evidence="2">Belongs to the IFT46 family.</text>
</comment>
<keyword evidence="5" id="KW-0969">Cilium</keyword>
<feature type="compositionally biased region" description="Basic and acidic residues" evidence="8">
    <location>
        <begin position="103"/>
        <end position="117"/>
    </location>
</feature>
<feature type="compositionally biased region" description="Basic and acidic residues" evidence="8">
    <location>
        <begin position="78"/>
        <end position="94"/>
    </location>
</feature>
<protein>
    <recommendedName>
        <fullName evidence="3">Intraflagellar transport protein 46 homolog</fullName>
    </recommendedName>
</protein>
<keyword evidence="7" id="KW-0966">Cell projection</keyword>
<accession>A0ABM3MYF6</accession>
<evidence type="ECO:0000256" key="2">
    <source>
        <dbReference type="ARBA" id="ARBA00007700"/>
    </source>
</evidence>
<evidence type="ECO:0000256" key="5">
    <source>
        <dbReference type="ARBA" id="ARBA00023069"/>
    </source>
</evidence>
<evidence type="ECO:0000313" key="9">
    <source>
        <dbReference type="Proteomes" id="UP001652740"/>
    </source>
</evidence>